<dbReference type="InterPro" id="IPR050651">
    <property type="entry name" value="Plant_Cytochrome_P450_Monoox"/>
</dbReference>
<keyword evidence="7" id="KW-0503">Monooxygenase</keyword>
<evidence type="ECO:0000256" key="5">
    <source>
        <dbReference type="ARBA" id="ARBA00023002"/>
    </source>
</evidence>
<evidence type="ECO:0000256" key="10">
    <source>
        <dbReference type="SAM" id="Phobius"/>
    </source>
</evidence>
<keyword evidence="3 9" id="KW-0349">Heme</keyword>
<keyword evidence="10" id="KW-0812">Transmembrane</keyword>
<comment type="subcellular location">
    <subcellularLocation>
        <location evidence="1">Membrane</location>
    </subcellularLocation>
</comment>
<dbReference type="CDD" id="cd20653">
    <property type="entry name" value="CYP81"/>
    <property type="match status" value="2"/>
</dbReference>
<evidence type="ECO:0000256" key="8">
    <source>
        <dbReference type="ARBA" id="ARBA00023136"/>
    </source>
</evidence>
<keyword evidence="5" id="KW-0560">Oxidoreductase</keyword>
<keyword evidence="10" id="KW-1133">Transmembrane helix</keyword>
<name>A0A4D6L5G2_VIGUN</name>
<dbReference type="InterPro" id="IPR017972">
    <property type="entry name" value="Cyt_P450_CS"/>
</dbReference>
<dbReference type="PANTHER" id="PTHR47947:SF24">
    <property type="entry name" value="ISOFLAVONE 2'-HYDROXYLASE-LIKE"/>
    <property type="match status" value="1"/>
</dbReference>
<evidence type="ECO:0000256" key="2">
    <source>
        <dbReference type="ARBA" id="ARBA00010617"/>
    </source>
</evidence>
<dbReference type="Gene3D" id="1.10.630.10">
    <property type="entry name" value="Cytochrome P450"/>
    <property type="match status" value="2"/>
</dbReference>
<dbReference type="FunFam" id="1.10.630.10:FF:000023">
    <property type="entry name" value="Cytochrome P450 family protein"/>
    <property type="match status" value="2"/>
</dbReference>
<dbReference type="Proteomes" id="UP000501690">
    <property type="component" value="Linkage Group LG2"/>
</dbReference>
<protein>
    <submittedName>
        <fullName evidence="11">Cytochrome P450</fullName>
    </submittedName>
</protein>
<reference evidence="11 12" key="1">
    <citation type="submission" date="2019-04" db="EMBL/GenBank/DDBJ databases">
        <title>An improved genome assembly and genetic linkage map for asparagus bean, Vigna unguiculata ssp. sesquipedialis.</title>
        <authorList>
            <person name="Xia Q."/>
            <person name="Zhang R."/>
            <person name="Dong Y."/>
        </authorList>
    </citation>
    <scope>NUCLEOTIDE SEQUENCE [LARGE SCALE GENOMIC DNA]</scope>
    <source>
        <tissue evidence="11">Leaf</tissue>
    </source>
</reference>
<evidence type="ECO:0000256" key="4">
    <source>
        <dbReference type="ARBA" id="ARBA00022723"/>
    </source>
</evidence>
<dbReference type="GO" id="GO:0020037">
    <property type="term" value="F:heme binding"/>
    <property type="evidence" value="ECO:0007669"/>
    <property type="project" value="InterPro"/>
</dbReference>
<dbReference type="InterPro" id="IPR001128">
    <property type="entry name" value="Cyt_P450"/>
</dbReference>
<proteinExistence type="inferred from homology"/>
<keyword evidence="4 9" id="KW-0479">Metal-binding</keyword>
<dbReference type="PRINTS" id="PR00463">
    <property type="entry name" value="EP450I"/>
</dbReference>
<dbReference type="EMBL" id="CP039346">
    <property type="protein sequence ID" value="QCD83772.1"/>
    <property type="molecule type" value="Genomic_DNA"/>
</dbReference>
<feature type="transmembrane region" description="Helical" evidence="10">
    <location>
        <begin position="12"/>
        <end position="30"/>
    </location>
</feature>
<accession>A0A4D6L5G2</accession>
<dbReference type="PRINTS" id="PR00385">
    <property type="entry name" value="P450"/>
</dbReference>
<gene>
    <name evidence="11" type="ORF">DEO72_LG2g4119</name>
</gene>
<keyword evidence="8 10" id="KW-0472">Membrane</keyword>
<dbReference type="AlphaFoldDB" id="A0A4D6L5G2"/>
<evidence type="ECO:0000256" key="9">
    <source>
        <dbReference type="PIRSR" id="PIRSR602401-1"/>
    </source>
</evidence>
<dbReference type="PANTHER" id="PTHR47947">
    <property type="entry name" value="CYTOCHROME P450 82C3-RELATED"/>
    <property type="match status" value="1"/>
</dbReference>
<dbReference type="InterPro" id="IPR036396">
    <property type="entry name" value="Cyt_P450_sf"/>
</dbReference>
<organism evidence="11 12">
    <name type="scientific">Vigna unguiculata</name>
    <name type="common">Cowpea</name>
    <dbReference type="NCBI Taxonomy" id="3917"/>
    <lineage>
        <taxon>Eukaryota</taxon>
        <taxon>Viridiplantae</taxon>
        <taxon>Streptophyta</taxon>
        <taxon>Embryophyta</taxon>
        <taxon>Tracheophyta</taxon>
        <taxon>Spermatophyta</taxon>
        <taxon>Magnoliopsida</taxon>
        <taxon>eudicotyledons</taxon>
        <taxon>Gunneridae</taxon>
        <taxon>Pentapetalae</taxon>
        <taxon>rosids</taxon>
        <taxon>fabids</taxon>
        <taxon>Fabales</taxon>
        <taxon>Fabaceae</taxon>
        <taxon>Papilionoideae</taxon>
        <taxon>50 kb inversion clade</taxon>
        <taxon>NPAAA clade</taxon>
        <taxon>indigoferoid/millettioid clade</taxon>
        <taxon>Phaseoleae</taxon>
        <taxon>Vigna</taxon>
    </lineage>
</organism>
<dbReference type="GO" id="GO:0016020">
    <property type="term" value="C:membrane"/>
    <property type="evidence" value="ECO:0007669"/>
    <property type="project" value="UniProtKB-SubCell"/>
</dbReference>
<evidence type="ECO:0000256" key="7">
    <source>
        <dbReference type="ARBA" id="ARBA00023033"/>
    </source>
</evidence>
<dbReference type="GO" id="GO:0016705">
    <property type="term" value="F:oxidoreductase activity, acting on paired donors, with incorporation or reduction of molecular oxygen"/>
    <property type="evidence" value="ECO:0007669"/>
    <property type="project" value="InterPro"/>
</dbReference>
<dbReference type="GO" id="GO:0004497">
    <property type="term" value="F:monooxygenase activity"/>
    <property type="evidence" value="ECO:0007669"/>
    <property type="project" value="UniProtKB-KW"/>
</dbReference>
<dbReference type="SUPFAM" id="SSF48264">
    <property type="entry name" value="Cytochrome P450"/>
    <property type="match status" value="2"/>
</dbReference>
<dbReference type="PROSITE" id="PS00086">
    <property type="entry name" value="CYTOCHROME_P450"/>
    <property type="match status" value="2"/>
</dbReference>
<evidence type="ECO:0000313" key="12">
    <source>
        <dbReference type="Proteomes" id="UP000501690"/>
    </source>
</evidence>
<dbReference type="InterPro" id="IPR002401">
    <property type="entry name" value="Cyt_P450_E_grp-I"/>
</dbReference>
<comment type="cofactor">
    <cofactor evidence="9">
        <name>heme</name>
        <dbReference type="ChEBI" id="CHEBI:30413"/>
    </cofactor>
</comment>
<evidence type="ECO:0000256" key="1">
    <source>
        <dbReference type="ARBA" id="ARBA00004370"/>
    </source>
</evidence>
<evidence type="ECO:0000313" key="11">
    <source>
        <dbReference type="EMBL" id="QCD83772.1"/>
    </source>
</evidence>
<feature type="binding site" description="axial binding residue" evidence="9">
    <location>
        <position position="916"/>
    </location>
    <ligand>
        <name>heme</name>
        <dbReference type="ChEBI" id="CHEBI:30413"/>
    </ligand>
    <ligandPart>
        <name>Fe</name>
        <dbReference type="ChEBI" id="CHEBI:18248"/>
    </ligandPart>
</feature>
<keyword evidence="6 9" id="KW-0408">Iron</keyword>
<evidence type="ECO:0000256" key="3">
    <source>
        <dbReference type="ARBA" id="ARBA00022617"/>
    </source>
</evidence>
<dbReference type="GO" id="GO:0005506">
    <property type="term" value="F:iron ion binding"/>
    <property type="evidence" value="ECO:0007669"/>
    <property type="project" value="InterPro"/>
</dbReference>
<comment type="similarity">
    <text evidence="2">Belongs to the cytochrome P450 family.</text>
</comment>
<keyword evidence="12" id="KW-1185">Reference proteome</keyword>
<sequence>MATPMEIPFLSILSYSLLYLLLFFLFQLLLQARKFQNLPPGPPSLPIIGNLHHLKRPLHRTFKALSDNYGHVISLWFGSRLVVVVSSHSLFQHCFTKNDVALANRPRFLSGKYIFYNYTTLGSSPYGHHWRNLRRITALELLSTHRINTFADIRRDETHRLIRKLAEDASSDFAEVELTSKFYDMTFNNIMRMISGKRYYGDDCDMADVEEARQFRAMVSELLKLAGANNKNDFMPLLRLFDFENLEKRLKKISSKTDTFLNGLLEEHRSKKQSATTMVDHLLSLQESQPDYYTDQIIKGLALGMLVAGTDSSAVTLEWALSCVLKHPEVLQRARDELDTHVGQECLLEESDLSKLPYLKNIIFETLRLYTPAPLLLPHSSSEECIIGGFKVPRDSIVLINAWSIHRDPEVWREATSFKPERFENEGELEKLIAFGLGRRACPGGGLAMRALCLTLGLLIQCFDWKLVGDRELDMREESGFTLSRLIPLKAMCKARPLTNKLFLLQRRLKNLPPHPPTLPIIGNLHLIKPPLHRSLLSLSEKYGPIFSLWFGSRFVVVITSPTLVQECFTKYDTVLANRPRLLTGKYLFYNYTSMGSSPYGDHWRNLRRIITIDVLSTQRLNSFFEVRREETMRVIQKLVRETCKGFALVQIRPRLTEMSFNNMMRMISGKRYYGDDGDVTDAEEAKQFRDIITEVMSLLGANNKGDFLPLLRWFDFDGLEKRLKSISTRADAFLQGLLEEHRSGKHKANTMIEHLLTMQESQPEYYSDHIIKGLIQGMLLAGTDTTAVTMEWAVASLLNHPEILKKAQDEIDNCVGQDRLVEESDIPNLPYLQNIIYETLRLFSPAPMLLPHYSSEQCSIGGFTVPRDTIVLINAWAIQRDPETWSDATCFKPERFEEEGEANKLIPFGLGRRACPGIGLAHRSMGLTLGLLIQCFEWKRPSDEEIDMRENKGVAMPKLIPLEAMCKARPISHKVMHQLAT</sequence>
<dbReference type="Pfam" id="PF00067">
    <property type="entry name" value="p450"/>
    <property type="match status" value="2"/>
</dbReference>
<evidence type="ECO:0000256" key="6">
    <source>
        <dbReference type="ARBA" id="ARBA00023004"/>
    </source>
</evidence>